<dbReference type="Proteomes" id="UP000886632">
    <property type="component" value="Unassembled WGS sequence"/>
</dbReference>
<proteinExistence type="predicted"/>
<dbReference type="EMBL" id="JADIXZ010000001">
    <property type="protein sequence ID" value="MBK6299558.1"/>
    <property type="molecule type" value="Genomic_DNA"/>
</dbReference>
<dbReference type="PANTHER" id="PTHR40037:SF1">
    <property type="entry name" value="PHOSPHOESTERASE SAOUHSC_00951-RELATED"/>
    <property type="match status" value="1"/>
</dbReference>
<dbReference type="Proteomes" id="UP000718281">
    <property type="component" value="Unassembled WGS sequence"/>
</dbReference>
<protein>
    <submittedName>
        <fullName evidence="2">2'-5' RNA ligase family protein</fullName>
    </submittedName>
</protein>
<dbReference type="InterPro" id="IPR009097">
    <property type="entry name" value="Cyclic_Pdiesterase"/>
</dbReference>
<accession>A0A935MAK5</accession>
<dbReference type="InterPro" id="IPR050580">
    <property type="entry name" value="2H_phosphoesterase_YjcG-like"/>
</dbReference>
<gene>
    <name evidence="1" type="ORF">IPF40_00415</name>
    <name evidence="2" type="ORF">IPI13_11865</name>
    <name evidence="3" type="ORF">IPP00_09150</name>
</gene>
<reference evidence="4 5" key="1">
    <citation type="submission" date="2020-10" db="EMBL/GenBank/DDBJ databases">
        <title>Connecting structure to function with the recovery of over 1000 high-quality activated sludge metagenome-assembled genomes encoding full-length rRNA genes using long-read sequencing.</title>
        <authorList>
            <person name="Singleton C.M."/>
            <person name="Petriglieri F."/>
            <person name="Kristensen J.M."/>
            <person name="Kirkegaard R.H."/>
            <person name="Michaelsen T.Y."/>
            <person name="Andersen M.H."/>
            <person name="Karst S.M."/>
            <person name="Dueholm M.S."/>
            <person name="Nielsen P.H."/>
            <person name="Albertsen M."/>
        </authorList>
    </citation>
    <scope>NUCLEOTIDE SEQUENCE [LARGE SCALE GENOMIC DNA]</scope>
    <source>
        <strain evidence="1">AalE_18-Q3-R2-46_BAT3C.188</strain>
        <strain evidence="2">Ega_18-Q3-R5-49_MAXAC.001</strain>
        <strain evidence="3">Ribe_18-Q3-R11-54_MAXAC.001</strain>
    </source>
</reference>
<keyword evidence="2" id="KW-0436">Ligase</keyword>
<sequence length="189" mass="20991">MGPGADWSADAQDHRQTIGVAIRVPAPFGPLLQAKRAEFKDPLADLIPAHVTLLGPTVIHQVARPALVEHLEQVSREVGPFPMALRGTGTFRPVSDVVFVQVARGISGCERLEQRIRSGEYAAELTFPYHPHVTVAHDVAEADLDRAFDDLADFRADFDVEEIWLFEQDAAGQWRAVRSFRLTGEEQTR</sequence>
<dbReference type="EMBL" id="JADKGK010000020">
    <property type="protein sequence ID" value="MBL0004132.1"/>
    <property type="molecule type" value="Genomic_DNA"/>
</dbReference>
<evidence type="ECO:0000313" key="4">
    <source>
        <dbReference type="Proteomes" id="UP000718281"/>
    </source>
</evidence>
<comment type="caution">
    <text evidence="2">The sequence shown here is derived from an EMBL/GenBank/DDBJ whole genome shotgun (WGS) entry which is preliminary data.</text>
</comment>
<dbReference type="Pfam" id="PF13563">
    <property type="entry name" value="2_5_RNA_ligase2"/>
    <property type="match status" value="1"/>
</dbReference>
<dbReference type="GO" id="GO:0016874">
    <property type="term" value="F:ligase activity"/>
    <property type="evidence" value="ECO:0007669"/>
    <property type="project" value="UniProtKB-KW"/>
</dbReference>
<evidence type="ECO:0000313" key="3">
    <source>
        <dbReference type="EMBL" id="MBL0004132.1"/>
    </source>
</evidence>
<evidence type="ECO:0000313" key="1">
    <source>
        <dbReference type="EMBL" id="MBK6299558.1"/>
    </source>
</evidence>
<dbReference type="SUPFAM" id="SSF55144">
    <property type="entry name" value="LigT-like"/>
    <property type="match status" value="1"/>
</dbReference>
<organism evidence="2 5">
    <name type="scientific">Candidatus Phosphoribacter hodrii</name>
    <dbReference type="NCBI Taxonomy" id="2953743"/>
    <lineage>
        <taxon>Bacteria</taxon>
        <taxon>Bacillati</taxon>
        <taxon>Actinomycetota</taxon>
        <taxon>Actinomycetes</taxon>
        <taxon>Micrococcales</taxon>
        <taxon>Dermatophilaceae</taxon>
        <taxon>Candidatus Phosphoribacter</taxon>
    </lineage>
</organism>
<dbReference type="Proteomes" id="UP000726105">
    <property type="component" value="Unassembled WGS sequence"/>
</dbReference>
<dbReference type="PANTHER" id="PTHR40037">
    <property type="entry name" value="PHOSPHOESTERASE YJCG-RELATED"/>
    <property type="match status" value="1"/>
</dbReference>
<dbReference type="Gene3D" id="3.90.1140.10">
    <property type="entry name" value="Cyclic phosphodiesterase"/>
    <property type="match status" value="1"/>
</dbReference>
<evidence type="ECO:0000313" key="5">
    <source>
        <dbReference type="Proteomes" id="UP000726105"/>
    </source>
</evidence>
<name>A0A935MAK5_9MICO</name>
<dbReference type="AlphaFoldDB" id="A0A935MAK5"/>
<evidence type="ECO:0000313" key="2">
    <source>
        <dbReference type="EMBL" id="MBK7273823.1"/>
    </source>
</evidence>
<dbReference type="EMBL" id="JADJIB010000004">
    <property type="protein sequence ID" value="MBK7273823.1"/>
    <property type="molecule type" value="Genomic_DNA"/>
</dbReference>